<evidence type="ECO:0000313" key="1">
    <source>
        <dbReference type="EMBL" id="CBI05536.1"/>
    </source>
</evidence>
<dbReference type="EMBL" id="CABP01000121">
    <property type="protein sequence ID" value="CBI05536.1"/>
    <property type="molecule type" value="Genomic_DNA"/>
</dbReference>
<accession>E6QEB0</accession>
<proteinExistence type="predicted"/>
<reference evidence="1" key="1">
    <citation type="submission" date="2009-10" db="EMBL/GenBank/DDBJ databases">
        <title>Diversity of trophic interactions inside an arsenic-rich microbial ecosystem.</title>
        <authorList>
            <person name="Bertin P.N."/>
            <person name="Heinrich-Salmeron A."/>
            <person name="Pelletier E."/>
            <person name="Goulhen-Chollet F."/>
            <person name="Arsene-Ploetze F."/>
            <person name="Gallien S."/>
            <person name="Calteau A."/>
            <person name="Vallenet D."/>
            <person name="Casiot C."/>
            <person name="Chane-Woon-Ming B."/>
            <person name="Giloteaux L."/>
            <person name="Barakat M."/>
            <person name="Bonnefoy V."/>
            <person name="Bruneel O."/>
            <person name="Chandler M."/>
            <person name="Cleiss J."/>
            <person name="Duran R."/>
            <person name="Elbaz-Poulichet F."/>
            <person name="Fonknechten N."/>
            <person name="Lauga B."/>
            <person name="Mornico D."/>
            <person name="Ortet P."/>
            <person name="Schaeffer C."/>
            <person name="Siguier P."/>
            <person name="Alexander Thil Smith A."/>
            <person name="Van Dorsselaer A."/>
            <person name="Weissenbach J."/>
            <person name="Medigue C."/>
            <person name="Le Paslier D."/>
        </authorList>
    </citation>
    <scope>NUCLEOTIDE SEQUENCE</scope>
</reference>
<sequence>MRTINMARKYDDNQNAAELGAPACCVGARIGTHRDGPAVLDYRPPGRVPKLPSRLARSPEVFPRRADTPEFDSSSAKIVNFVTPPQHS</sequence>
<organism evidence="1">
    <name type="scientific">mine drainage metagenome</name>
    <dbReference type="NCBI Taxonomy" id="410659"/>
    <lineage>
        <taxon>unclassified sequences</taxon>
        <taxon>metagenomes</taxon>
        <taxon>ecological metagenomes</taxon>
    </lineage>
</organism>
<gene>
    <name evidence="1" type="ORF">CARN5_0963</name>
</gene>
<protein>
    <submittedName>
        <fullName evidence="1">Uncharacterized protein</fullName>
    </submittedName>
</protein>
<comment type="caution">
    <text evidence="1">The sequence shown here is derived from an EMBL/GenBank/DDBJ whole genome shotgun (WGS) entry which is preliminary data.</text>
</comment>
<name>E6QEB0_9ZZZZ</name>
<dbReference type="AlphaFoldDB" id="E6QEB0"/>